<evidence type="ECO:0000313" key="4">
    <source>
        <dbReference type="Proteomes" id="UP001595533"/>
    </source>
</evidence>
<keyword evidence="4" id="KW-1185">Reference proteome</keyword>
<dbReference type="RefSeq" id="WP_077412465.1">
    <property type="nucleotide sequence ID" value="NZ_JBHRTS010000004.1"/>
</dbReference>
<evidence type="ECO:0000256" key="2">
    <source>
        <dbReference type="SAM" id="SignalP"/>
    </source>
</evidence>
<comment type="caution">
    <text evidence="3">The sequence shown here is derived from an EMBL/GenBank/DDBJ whole genome shotgun (WGS) entry which is preliminary data.</text>
</comment>
<name>A0ABV7J7U2_9GAMM</name>
<feature type="chain" id="PRO_5046791228" description="IPTL-CTERM sorting domain-containing protein" evidence="2">
    <location>
        <begin position="19"/>
        <end position="289"/>
    </location>
</feature>
<dbReference type="Proteomes" id="UP001595533">
    <property type="component" value="Unassembled WGS sequence"/>
</dbReference>
<organism evidence="3 4">
    <name type="scientific">Marinicella sediminis</name>
    <dbReference type="NCBI Taxonomy" id="1792834"/>
    <lineage>
        <taxon>Bacteria</taxon>
        <taxon>Pseudomonadati</taxon>
        <taxon>Pseudomonadota</taxon>
        <taxon>Gammaproteobacteria</taxon>
        <taxon>Lysobacterales</taxon>
        <taxon>Marinicellaceae</taxon>
        <taxon>Marinicella</taxon>
    </lineage>
</organism>
<evidence type="ECO:0000256" key="1">
    <source>
        <dbReference type="SAM" id="Phobius"/>
    </source>
</evidence>
<dbReference type="EMBL" id="JBHRTS010000004">
    <property type="protein sequence ID" value="MFC3194195.1"/>
    <property type="molecule type" value="Genomic_DNA"/>
</dbReference>
<gene>
    <name evidence="3" type="ORF">ACFODZ_08070</name>
</gene>
<keyword evidence="2" id="KW-0732">Signal</keyword>
<proteinExistence type="predicted"/>
<evidence type="ECO:0000313" key="3">
    <source>
        <dbReference type="EMBL" id="MFC3194195.1"/>
    </source>
</evidence>
<reference evidence="4" key="1">
    <citation type="journal article" date="2019" name="Int. J. Syst. Evol. Microbiol.">
        <title>The Global Catalogue of Microorganisms (GCM) 10K type strain sequencing project: providing services to taxonomists for standard genome sequencing and annotation.</title>
        <authorList>
            <consortium name="The Broad Institute Genomics Platform"/>
            <consortium name="The Broad Institute Genome Sequencing Center for Infectious Disease"/>
            <person name="Wu L."/>
            <person name="Ma J."/>
        </authorList>
    </citation>
    <scope>NUCLEOTIDE SEQUENCE [LARGE SCALE GENOMIC DNA]</scope>
    <source>
        <strain evidence="4">KCTC 42953</strain>
    </source>
</reference>
<keyword evidence="1" id="KW-1133">Transmembrane helix</keyword>
<keyword evidence="1" id="KW-0472">Membrane</keyword>
<accession>A0ABV7J7U2</accession>
<evidence type="ECO:0008006" key="5">
    <source>
        <dbReference type="Google" id="ProtNLM"/>
    </source>
</evidence>
<sequence>MKFKLLLLSALAATSAMAFEPKEDPNAITPEGVRGGGGVGPDIFGYTGTDSNSGACTSQFIDITGTGANIITGDDAGAPVTLGAPFNFYGTVYTDLALTTNGYISTDVTDAGPDLSNDCPLPATPSTGGGARMYPLQDDLITNGGVYYEYFPVCPRPSDTFVDTLGCHVVQWDGVEHFGGGGEVFGFEAILYDLSWEIVFVQGTGNPEAGSGSTTGIQNDGATDGLTYACDTAASVPASSAQCFIHPNPDPAALPPILPVPTNNKVMLATLAGALGLIALFLMRRKAII</sequence>
<feature type="signal peptide" evidence="2">
    <location>
        <begin position="1"/>
        <end position="18"/>
    </location>
</feature>
<keyword evidence="1" id="KW-0812">Transmembrane</keyword>
<protein>
    <recommendedName>
        <fullName evidence="5">IPTL-CTERM sorting domain-containing protein</fullName>
    </recommendedName>
</protein>
<feature type="transmembrane region" description="Helical" evidence="1">
    <location>
        <begin position="266"/>
        <end position="283"/>
    </location>
</feature>